<evidence type="ECO:0000259" key="1">
    <source>
        <dbReference type="Pfam" id="PF22435"/>
    </source>
</evidence>
<accession>A0A3B0U9S4</accession>
<dbReference type="InterPro" id="IPR053888">
    <property type="entry name" value="MRM3-like_sub_bind"/>
</dbReference>
<dbReference type="Pfam" id="PF22435">
    <property type="entry name" value="MRM3-like_sub_bind"/>
    <property type="match status" value="1"/>
</dbReference>
<reference evidence="2" key="1">
    <citation type="submission" date="2018-06" db="EMBL/GenBank/DDBJ databases">
        <authorList>
            <person name="Zhirakovskaya E."/>
        </authorList>
    </citation>
    <scope>NUCLEOTIDE SEQUENCE</scope>
</reference>
<protein>
    <recommendedName>
        <fullName evidence="1">MRM3-like substrate binding domain-containing protein</fullName>
    </recommendedName>
</protein>
<feature type="non-terminal residue" evidence="2">
    <location>
        <position position="65"/>
    </location>
</feature>
<dbReference type="EMBL" id="UOES01000021">
    <property type="protein sequence ID" value="VAW25800.1"/>
    <property type="molecule type" value="Genomic_DNA"/>
</dbReference>
<proteinExistence type="predicted"/>
<feature type="domain" description="MRM3-like substrate binding" evidence="1">
    <location>
        <begin position="5"/>
        <end position="63"/>
    </location>
</feature>
<gene>
    <name evidence="2" type="ORF">MNBD_BACTEROID06-690</name>
</gene>
<dbReference type="Gene3D" id="3.30.1330.30">
    <property type="match status" value="1"/>
</dbReference>
<organism evidence="2">
    <name type="scientific">hydrothermal vent metagenome</name>
    <dbReference type="NCBI Taxonomy" id="652676"/>
    <lineage>
        <taxon>unclassified sequences</taxon>
        <taxon>metagenomes</taxon>
        <taxon>ecological metagenomes</taxon>
    </lineage>
</organism>
<sequence length="65" mass="7587">MLSKAKIKYINSLHVKKHRTAKNVFLVEGAKSVIEFILSKFTTDVVYGTDMFWKQNEKLLNEQKV</sequence>
<evidence type="ECO:0000313" key="2">
    <source>
        <dbReference type="EMBL" id="VAW25800.1"/>
    </source>
</evidence>
<dbReference type="SUPFAM" id="SSF55315">
    <property type="entry name" value="L30e-like"/>
    <property type="match status" value="1"/>
</dbReference>
<dbReference type="InterPro" id="IPR029064">
    <property type="entry name" value="Ribosomal_eL30-like_sf"/>
</dbReference>
<dbReference type="AlphaFoldDB" id="A0A3B0U9S4"/>
<name>A0A3B0U9S4_9ZZZZ</name>